<sequence>MDKPAVSLFFGAGAEVGYGLPSGGQFALDLFRIPVDQDKTDFKDQLKALDNTSAYVSKWLPDDYLKKRIHVFGKSDYEGIIASSLEYRKDDILAYLEQLDQHVLRLLRAWDVSEDHIRRIFRDETSLELGQILYGQAVKLNSRLAESVGLFNSVFFSAWLKLLELHPEQTQLQHGVRAILELLVGSCGQRLVAKLNEEVFESAPDKLSVFDDLSGIFSLNYHSVGQTGMDIVLGEPARPVTEENTPVEIMTALCRTVLEDIYSRTLDYQALVDSHFRYLYNPKAHWARFTRIAIFLRTVRRYISSSDAHLMERLAAGPGYYHDLFGLSSLADITAVGTTNYNGFARELVHQELPSIPVYYLNGCVEEYYDPYCNLILEQPTAEELASYPRLLVPLIFTQSGIKPLTSITMSRRYVELYDRFEQSDMIAIIGYGFNGDDGHINGLFRSLAEAGKRLSIFHYGNESLSVLKSEYQTKLRLSSSDNLDIFTVDSSRNVAGEPWWQALLEKYQYMQPALAPRT</sequence>
<dbReference type="EMBL" id="JARLKZ010000015">
    <property type="protein sequence ID" value="MEC0242164.1"/>
    <property type="molecule type" value="Genomic_DNA"/>
</dbReference>
<name>A0ABU6GQW9_9BACL</name>
<proteinExistence type="predicted"/>
<comment type="caution">
    <text evidence="1">The sequence shown here is derived from an EMBL/GenBank/DDBJ whole genome shotgun (WGS) entry which is preliminary data.</text>
</comment>
<evidence type="ECO:0000313" key="1">
    <source>
        <dbReference type="EMBL" id="MEC0242164.1"/>
    </source>
</evidence>
<dbReference type="RefSeq" id="WP_326089912.1">
    <property type="nucleotide sequence ID" value="NZ_JARLKZ010000015.1"/>
</dbReference>
<protein>
    <recommendedName>
        <fullName evidence="3">SIR2-like domain-containing protein</fullName>
    </recommendedName>
</protein>
<keyword evidence="2" id="KW-1185">Reference proteome</keyword>
<accession>A0ABU6GQW9</accession>
<dbReference type="Proteomes" id="UP001344632">
    <property type="component" value="Unassembled WGS sequence"/>
</dbReference>
<evidence type="ECO:0000313" key="2">
    <source>
        <dbReference type="Proteomes" id="UP001344632"/>
    </source>
</evidence>
<gene>
    <name evidence="1" type="ORF">P4H66_20375</name>
</gene>
<reference evidence="1 2" key="1">
    <citation type="submission" date="2023-03" db="EMBL/GenBank/DDBJ databases">
        <title>Bacillus Genome Sequencing.</title>
        <authorList>
            <person name="Dunlap C."/>
        </authorList>
    </citation>
    <scope>NUCLEOTIDE SEQUENCE [LARGE SCALE GENOMIC DNA]</scope>
    <source>
        <strain evidence="1 2">BD-525</strain>
    </source>
</reference>
<evidence type="ECO:0008006" key="3">
    <source>
        <dbReference type="Google" id="ProtNLM"/>
    </source>
</evidence>
<organism evidence="1 2">
    <name type="scientific">Paenibacillus dokdonensis</name>
    <dbReference type="NCBI Taxonomy" id="2567944"/>
    <lineage>
        <taxon>Bacteria</taxon>
        <taxon>Bacillati</taxon>
        <taxon>Bacillota</taxon>
        <taxon>Bacilli</taxon>
        <taxon>Bacillales</taxon>
        <taxon>Paenibacillaceae</taxon>
        <taxon>Paenibacillus</taxon>
    </lineage>
</organism>